<dbReference type="HOGENOM" id="CLU_132548_2_1_0"/>
<dbReference type="EMBL" id="CP000812">
    <property type="protein sequence ID" value="ABV34536.1"/>
    <property type="molecule type" value="Genomic_DNA"/>
</dbReference>
<evidence type="ECO:0000313" key="2">
    <source>
        <dbReference type="EMBL" id="ABV34536.1"/>
    </source>
</evidence>
<dbReference type="InterPro" id="IPR053959">
    <property type="entry name" value="YvlB/LiaX_N"/>
</dbReference>
<dbReference type="Pfam" id="PF22746">
    <property type="entry name" value="SHOCT-like_DUF2089-C"/>
    <property type="match status" value="1"/>
</dbReference>
<organism evidence="2 3">
    <name type="scientific">Pseudothermotoga lettingae (strain ATCC BAA-301 / DSM 14385 / NBRC 107922 / TMO)</name>
    <name type="common">Thermotoga lettingae</name>
    <dbReference type="NCBI Taxonomy" id="416591"/>
    <lineage>
        <taxon>Bacteria</taxon>
        <taxon>Thermotogati</taxon>
        <taxon>Thermotogota</taxon>
        <taxon>Thermotogae</taxon>
        <taxon>Thermotogales</taxon>
        <taxon>Thermotogaceae</taxon>
        <taxon>Pseudothermotoga</taxon>
    </lineage>
</organism>
<gene>
    <name evidence="2" type="ordered locus">Tlet_1982</name>
</gene>
<dbReference type="STRING" id="416591.Tlet_1982"/>
<dbReference type="Proteomes" id="UP000002016">
    <property type="component" value="Chromosome"/>
</dbReference>
<keyword evidence="3" id="KW-1185">Reference proteome</keyword>
<reference evidence="2 3" key="2">
    <citation type="journal article" date="2009" name="Proc. Natl. Acad. Sci. U.S.A.">
        <title>On the chimeric nature, thermophilic origin, and phylogenetic placement of the Thermotogales.</title>
        <authorList>
            <person name="Zhaxybayeva O."/>
            <person name="Swithers K.S."/>
            <person name="Lapierre P."/>
            <person name="Fournier G.P."/>
            <person name="Bickhart D.M."/>
            <person name="DeBoy R.T."/>
            <person name="Nelson K.E."/>
            <person name="Nesbo C.L."/>
            <person name="Doolittle W.F."/>
            <person name="Gogarten J.P."/>
            <person name="Noll K.M."/>
        </authorList>
    </citation>
    <scope>NUCLEOTIDE SEQUENCE [LARGE SCALE GENOMIC DNA]</scope>
    <source>
        <strain evidence="3">ATCC BAA-301 / DSM 14385 / NBRC 107922 / TMO</strain>
    </source>
</reference>
<proteinExistence type="predicted"/>
<reference evidence="2 3" key="1">
    <citation type="submission" date="2007-08" db="EMBL/GenBank/DDBJ databases">
        <title>Complete sequence of Thermotoga lettingae TMO.</title>
        <authorList>
            <consortium name="US DOE Joint Genome Institute"/>
            <person name="Copeland A."/>
            <person name="Lucas S."/>
            <person name="Lapidus A."/>
            <person name="Barry K."/>
            <person name="Glavina del Rio T."/>
            <person name="Dalin E."/>
            <person name="Tice H."/>
            <person name="Pitluck S."/>
            <person name="Foster B."/>
            <person name="Bruce D."/>
            <person name="Schmutz J."/>
            <person name="Larimer F."/>
            <person name="Land M."/>
            <person name="Hauser L."/>
            <person name="Kyrpides N."/>
            <person name="Mikhailova N."/>
            <person name="Nelson K."/>
            <person name="Gogarten J.P."/>
            <person name="Noll K."/>
            <person name="Richardson P."/>
        </authorList>
    </citation>
    <scope>NUCLEOTIDE SEQUENCE [LARGE SCALE GENOMIC DNA]</scope>
    <source>
        <strain evidence="3">ATCC BAA-301 / DSM 14385 / NBRC 107922 / TMO</strain>
    </source>
</reference>
<dbReference type="OrthoDB" id="47255at2"/>
<evidence type="ECO:0000259" key="1">
    <source>
        <dbReference type="Pfam" id="PF22746"/>
    </source>
</evidence>
<protein>
    <recommendedName>
        <fullName evidence="1">YvlB/LiaX N-terminal domain-containing protein</fullName>
    </recommendedName>
</protein>
<dbReference type="AlphaFoldDB" id="A8F8Q2"/>
<dbReference type="RefSeq" id="WP_012004012.1">
    <property type="nucleotide sequence ID" value="NC_009828.1"/>
</dbReference>
<feature type="domain" description="YvlB/LiaX N-terminal" evidence="1">
    <location>
        <begin position="3"/>
        <end position="29"/>
    </location>
</feature>
<dbReference type="eggNOG" id="ENOG50305PD">
    <property type="taxonomic scope" value="Bacteria"/>
</dbReference>
<accession>A8F8Q2</accession>
<dbReference type="KEGG" id="tle:Tlet_1982"/>
<evidence type="ECO:0000313" key="3">
    <source>
        <dbReference type="Proteomes" id="UP000002016"/>
    </source>
</evidence>
<name>A8F8Q2_PSELT</name>
<sequence>MREELMRIMNLVKDGKLTPEQAIELAEGMGIFSETSNFQKPKEGKKKLLYIQVRSADGDKVDMKIPVSLAQTMKLMLPSLKKNVPNVDLDLVSDQIDEALKNLSDLEGDIINVTGSDGTTVRIFVD</sequence>